<protein>
    <submittedName>
        <fullName evidence="2">Adenosylhomocysteine nucleosidase</fullName>
    </submittedName>
</protein>
<gene>
    <name evidence="2" type="ORF">C7381_10297</name>
</gene>
<proteinExistence type="predicted"/>
<comment type="caution">
    <text evidence="2">The sequence shown here is derived from an EMBL/GenBank/DDBJ whole genome shotgun (WGS) entry which is preliminary data.</text>
</comment>
<feature type="domain" description="Nucleoside phosphorylase" evidence="1">
    <location>
        <begin position="5"/>
        <end position="220"/>
    </location>
</feature>
<dbReference type="SUPFAM" id="SSF53167">
    <property type="entry name" value="Purine and uridine phosphorylases"/>
    <property type="match status" value="1"/>
</dbReference>
<dbReference type="GO" id="GO:0005829">
    <property type="term" value="C:cytosol"/>
    <property type="evidence" value="ECO:0007669"/>
    <property type="project" value="TreeGrafter"/>
</dbReference>
<dbReference type="GO" id="GO:0019284">
    <property type="term" value="P:L-methionine salvage from S-adenosylmethionine"/>
    <property type="evidence" value="ECO:0007669"/>
    <property type="project" value="TreeGrafter"/>
</dbReference>
<dbReference type="Pfam" id="PF01048">
    <property type="entry name" value="PNP_UDP_1"/>
    <property type="match status" value="1"/>
</dbReference>
<reference evidence="2 3" key="1">
    <citation type="submission" date="2018-04" db="EMBL/GenBank/DDBJ databases">
        <title>Genomic Encyclopedia of Type Strains, Phase IV (KMG-IV): sequencing the most valuable type-strain genomes for metagenomic binning, comparative biology and taxonomic classification.</title>
        <authorList>
            <person name="Goeker M."/>
        </authorList>
    </citation>
    <scope>NUCLEOTIDE SEQUENCE [LARGE SCALE GENOMIC DNA]</scope>
    <source>
        <strain evidence="2 3">DSM 20705</strain>
    </source>
</reference>
<dbReference type="PANTHER" id="PTHR46832:SF1">
    <property type="entry name" value="5'-METHYLTHIOADENOSINE_S-ADENOSYLHOMOCYSTEINE NUCLEOSIDASE"/>
    <property type="match status" value="1"/>
</dbReference>
<dbReference type="Gene3D" id="3.40.50.1580">
    <property type="entry name" value="Nucleoside phosphorylase domain"/>
    <property type="match status" value="1"/>
</dbReference>
<organism evidence="2 3">
    <name type="scientific">Ezakiella coagulans</name>
    <dbReference type="NCBI Taxonomy" id="46507"/>
    <lineage>
        <taxon>Bacteria</taxon>
        <taxon>Bacillati</taxon>
        <taxon>Bacillota</taxon>
        <taxon>Tissierellia</taxon>
        <taxon>Ezakiella</taxon>
    </lineage>
</organism>
<accession>A0A2U1E5I2</accession>
<dbReference type="InterPro" id="IPR035994">
    <property type="entry name" value="Nucleoside_phosphorylase_sf"/>
</dbReference>
<dbReference type="CDD" id="cd09008">
    <property type="entry name" value="MTAN"/>
    <property type="match status" value="1"/>
</dbReference>
<dbReference type="AlphaFoldDB" id="A0A2U1E5I2"/>
<dbReference type="GO" id="GO:0009116">
    <property type="term" value="P:nucleoside metabolic process"/>
    <property type="evidence" value="ECO:0007669"/>
    <property type="project" value="InterPro"/>
</dbReference>
<dbReference type="EMBL" id="QEKV01000002">
    <property type="protein sequence ID" value="PVY95208.1"/>
    <property type="molecule type" value="Genomic_DNA"/>
</dbReference>
<dbReference type="GO" id="GO:0008930">
    <property type="term" value="F:methylthioadenosine nucleosidase activity"/>
    <property type="evidence" value="ECO:0007669"/>
    <property type="project" value="TreeGrafter"/>
</dbReference>
<sequence length="223" mass="25291">MNIGILVAVEFDAFYNIYGEPIEKFKHGYLEVFKYHIHGKDVYVAASNAGQIRASIAMTVLVEVYHCEIILNYGVVGALREQEVEELAVVQNVVHYDWDVSEVDVIEKGRYSMFDSTMIPVSKRLVDLAVKLDPDLEKVNLASGDKFVDRRADREKLYKEWNCDIVDMEGASIALCSYLFGVECLMIKAVSDTLETEGQGFYENFERASRVAVKLIDDLILNL</sequence>
<evidence type="ECO:0000259" key="1">
    <source>
        <dbReference type="Pfam" id="PF01048"/>
    </source>
</evidence>
<dbReference type="GO" id="GO:0008782">
    <property type="term" value="F:adenosylhomocysteine nucleosidase activity"/>
    <property type="evidence" value="ECO:0007669"/>
    <property type="project" value="TreeGrafter"/>
</dbReference>
<name>A0A2U1E5I2_9FIRM</name>
<evidence type="ECO:0000313" key="2">
    <source>
        <dbReference type="EMBL" id="PVY95208.1"/>
    </source>
</evidence>
<dbReference type="PANTHER" id="PTHR46832">
    <property type="entry name" value="5'-METHYLTHIOADENOSINE/S-ADENOSYLHOMOCYSTEINE NUCLEOSIDASE"/>
    <property type="match status" value="1"/>
</dbReference>
<dbReference type="InterPro" id="IPR000845">
    <property type="entry name" value="Nucleoside_phosphorylase_d"/>
</dbReference>
<dbReference type="Proteomes" id="UP000245793">
    <property type="component" value="Unassembled WGS sequence"/>
</dbReference>
<evidence type="ECO:0000313" key="3">
    <source>
        <dbReference type="Proteomes" id="UP000245793"/>
    </source>
</evidence>
<keyword evidence="3" id="KW-1185">Reference proteome</keyword>